<gene>
    <name evidence="2" type="ORF">B0H15DRAFT_799308</name>
</gene>
<dbReference type="Gene3D" id="2.70.150.10">
    <property type="entry name" value="Calcium-transporting ATPase, cytoplasmic transduction domain A"/>
    <property type="match status" value="1"/>
</dbReference>
<keyword evidence="3" id="KW-1185">Reference proteome</keyword>
<dbReference type="SUPFAM" id="SSF81653">
    <property type="entry name" value="Calcium ATPase, transduction domain A"/>
    <property type="match status" value="1"/>
</dbReference>
<dbReference type="Proteomes" id="UP001222325">
    <property type="component" value="Unassembled WGS sequence"/>
</dbReference>
<dbReference type="InterPro" id="IPR008250">
    <property type="entry name" value="ATPase_P-typ_transduc_dom_A_sf"/>
</dbReference>
<dbReference type="GO" id="GO:0045332">
    <property type="term" value="P:phospholipid translocation"/>
    <property type="evidence" value="ECO:0007669"/>
    <property type="project" value="TreeGrafter"/>
</dbReference>
<dbReference type="AlphaFoldDB" id="A0AAD6U7D6"/>
<dbReference type="EMBL" id="JARJCN010000017">
    <property type="protein sequence ID" value="KAJ7092839.1"/>
    <property type="molecule type" value="Genomic_DNA"/>
</dbReference>
<feature type="compositionally biased region" description="Basic and acidic residues" evidence="1">
    <location>
        <begin position="49"/>
        <end position="62"/>
    </location>
</feature>
<comment type="caution">
    <text evidence="2">The sequence shown here is derived from an EMBL/GenBank/DDBJ whole genome shotgun (WGS) entry which is preliminary data.</text>
</comment>
<organism evidence="2 3">
    <name type="scientific">Mycena belliarum</name>
    <dbReference type="NCBI Taxonomy" id="1033014"/>
    <lineage>
        <taxon>Eukaryota</taxon>
        <taxon>Fungi</taxon>
        <taxon>Dikarya</taxon>
        <taxon>Basidiomycota</taxon>
        <taxon>Agaricomycotina</taxon>
        <taxon>Agaricomycetes</taxon>
        <taxon>Agaricomycetidae</taxon>
        <taxon>Agaricales</taxon>
        <taxon>Marasmiineae</taxon>
        <taxon>Mycenaceae</taxon>
        <taxon>Mycena</taxon>
    </lineage>
</organism>
<reference evidence="2" key="1">
    <citation type="submission" date="2023-03" db="EMBL/GenBank/DDBJ databases">
        <title>Massive genome expansion in bonnet fungi (Mycena s.s.) driven by repeated elements and novel gene families across ecological guilds.</title>
        <authorList>
            <consortium name="Lawrence Berkeley National Laboratory"/>
            <person name="Harder C.B."/>
            <person name="Miyauchi S."/>
            <person name="Viragh M."/>
            <person name="Kuo A."/>
            <person name="Thoen E."/>
            <person name="Andreopoulos B."/>
            <person name="Lu D."/>
            <person name="Skrede I."/>
            <person name="Drula E."/>
            <person name="Henrissat B."/>
            <person name="Morin E."/>
            <person name="Kohler A."/>
            <person name="Barry K."/>
            <person name="LaButti K."/>
            <person name="Morin E."/>
            <person name="Salamov A."/>
            <person name="Lipzen A."/>
            <person name="Mereny Z."/>
            <person name="Hegedus B."/>
            <person name="Baldrian P."/>
            <person name="Stursova M."/>
            <person name="Weitz H."/>
            <person name="Taylor A."/>
            <person name="Grigoriev I.V."/>
            <person name="Nagy L.G."/>
            <person name="Martin F."/>
            <person name="Kauserud H."/>
        </authorList>
    </citation>
    <scope>NUCLEOTIDE SEQUENCE</scope>
    <source>
        <strain evidence="2">CBHHK173m</strain>
    </source>
</reference>
<feature type="compositionally biased region" description="Low complexity" evidence="1">
    <location>
        <begin position="396"/>
        <end position="408"/>
    </location>
</feature>
<feature type="region of interest" description="Disordered" evidence="1">
    <location>
        <begin position="376"/>
        <end position="428"/>
    </location>
</feature>
<evidence type="ECO:0000256" key="1">
    <source>
        <dbReference type="SAM" id="MobiDB-lite"/>
    </source>
</evidence>
<feature type="region of interest" description="Disordered" evidence="1">
    <location>
        <begin position="49"/>
        <end position="130"/>
    </location>
</feature>
<evidence type="ECO:0000313" key="3">
    <source>
        <dbReference type="Proteomes" id="UP001222325"/>
    </source>
</evidence>
<dbReference type="PANTHER" id="PTHR24092:SF153">
    <property type="entry name" value="PHOSPHOLIPID-TRANSPORTING ATPASE"/>
    <property type="match status" value="1"/>
</dbReference>
<proteinExistence type="predicted"/>
<evidence type="ECO:0000313" key="2">
    <source>
        <dbReference type="EMBL" id="KAJ7092839.1"/>
    </source>
</evidence>
<dbReference type="GO" id="GO:0140326">
    <property type="term" value="F:ATPase-coupled intramembrane lipid transporter activity"/>
    <property type="evidence" value="ECO:0007669"/>
    <property type="project" value="TreeGrafter"/>
</dbReference>
<name>A0AAD6U7D6_9AGAR</name>
<dbReference type="PANTHER" id="PTHR24092">
    <property type="entry name" value="PROBABLE PHOSPHOLIPID-TRANSPORTING ATPASE"/>
    <property type="match status" value="1"/>
</dbReference>
<feature type="compositionally biased region" description="Pro residues" evidence="1">
    <location>
        <begin position="93"/>
        <end position="102"/>
    </location>
</feature>
<feature type="compositionally biased region" description="Pro residues" evidence="1">
    <location>
        <begin position="418"/>
        <end position="428"/>
    </location>
</feature>
<protein>
    <submittedName>
        <fullName evidence="2">Uncharacterized protein</fullName>
    </submittedName>
</protein>
<accession>A0AAD6U7D6</accession>
<sequence>MLARGLAISVLRAVLTLVFFLVERLLVELRDHHNHRSAQTLSLLEEHAMQDPRHRRPEDFPHAPRVPPSSRPEPSEPGTCRLLPPDRTQGPLRVPPAPPVRPVMPTATGLHDPPRPRPQTAPEDLGGGDPGFGRSWYRQAPAEPDWTTGFRLSNAGYPGPRCAGVQTLVGKKPAPAVQLDDASWQAARWEDIRVGDFVQIRDNEPLPADILICATSEDEQQAFVKNLDGEANLKSRHAVPALEHLRDAAACAAPENAFRVDCERPNTNMYRLNGAVFVGDTPAPVDLSLTLLRGTVLRNTRWVIGLVLFTGEDTKIVLNSGGTPSKRSKVEPEMNPQVFISAVLDSSEDAADEEFEGTLSDSGAWRAVGSSTGAGVGVTGDSWAGSASTQGPPVPSDSSSSESSDGPPAGVPQDQCPVIPPAWGPGQWRPPPAFQPQGWAPVVPPVNTEDGLVPFVPPNLNTSFIPLMVAFAFTEPMPNTTSADFPAPVVIDFGSPSRDHDPPFPLALVFAPLLSEILVSSLSLWLPSPYSCRDSSDYNATNNPLLESTIVFPKNRNRYPPQPSQPQPPLKIQIEIPAPLLARDSHCRY</sequence>
<dbReference type="GO" id="GO:0005886">
    <property type="term" value="C:plasma membrane"/>
    <property type="evidence" value="ECO:0007669"/>
    <property type="project" value="TreeGrafter"/>
</dbReference>